<dbReference type="PANTHER" id="PTHR24055">
    <property type="entry name" value="MITOGEN-ACTIVATED PROTEIN KINASE"/>
    <property type="match status" value="1"/>
</dbReference>
<evidence type="ECO:0000313" key="1">
    <source>
        <dbReference type="EnsemblMetazoa" id="AALB009224-PA"/>
    </source>
</evidence>
<dbReference type="InterPro" id="IPR017441">
    <property type="entry name" value="Protein_kinase_ATP_BS"/>
</dbReference>
<dbReference type="PROSITE" id="PS00107">
    <property type="entry name" value="PROTEIN_KINASE_ATP"/>
    <property type="match status" value="1"/>
</dbReference>
<organism evidence="1 2">
    <name type="scientific">Anopheles albimanus</name>
    <name type="common">New world malaria mosquito</name>
    <dbReference type="NCBI Taxonomy" id="7167"/>
    <lineage>
        <taxon>Eukaryota</taxon>
        <taxon>Metazoa</taxon>
        <taxon>Ecdysozoa</taxon>
        <taxon>Arthropoda</taxon>
        <taxon>Hexapoda</taxon>
        <taxon>Insecta</taxon>
        <taxon>Pterygota</taxon>
        <taxon>Neoptera</taxon>
        <taxon>Endopterygota</taxon>
        <taxon>Diptera</taxon>
        <taxon>Nematocera</taxon>
        <taxon>Culicoidea</taxon>
        <taxon>Culicidae</taxon>
        <taxon>Anophelinae</taxon>
        <taxon>Anopheles</taxon>
    </lineage>
</organism>
<dbReference type="SUPFAM" id="SSF56112">
    <property type="entry name" value="Protein kinase-like (PK-like)"/>
    <property type="match status" value="1"/>
</dbReference>
<dbReference type="InterPro" id="IPR050117">
    <property type="entry name" value="MAPK"/>
</dbReference>
<dbReference type="Pfam" id="PF00069">
    <property type="entry name" value="Pkinase"/>
    <property type="match status" value="1"/>
</dbReference>
<dbReference type="VEuPathDB" id="VectorBase:AALB20_028663"/>
<sequence length="572" mass="65949">MSEFRTPRKTVNHNPQAPAKDAFDSSSDEDGYLSSFNCSEDGGTALDGADGSLLDEMPPFSAFSLSPSARSLSPIEMESFDSEHSTPKRSKEFIGCSTPIFNKSPTDGRVTDSSQPAEGFVSLDEIHARIGLTPPDSHKSRSRLNLETIFEGVFLETPPKKEFQSTGNLLRRSIKNRALQFDKVDHLKEASNVQRYKILEFIGRGAFSNVFCVRDRELGTYFAAKQLSEEIENAEDIANLPEVSLIRRIGTHPNVLNIVDVIYENKRLTIIMDLMDINLYEYITARKRPLSENRARRFLLQVITGVDHLHRHGIFHRDIKPENILIKRVKGVVRKVCIRLYIAACAHFKMNMMRREHYQEIVQVGDFGTICRIDEKPPYKNYIATRWYRSPEVILTDGYYGPKMDIWAIGCCFFEMLTRKPLFPGQSELHTLELIHQLLGTPSKSMLMKIKHCNMGVLEFRKYPPEDFRTMLPLVSAYGIDMLKKTLSYLPDQRISASRLLKHIYFQDTKPCSSAWSVRSKESILSNKTVHYFPLEGQRERNRALERLWDMNNTAEKQNLWKQIRDPRRRRN</sequence>
<dbReference type="GO" id="GO:0004672">
    <property type="term" value="F:protein kinase activity"/>
    <property type="evidence" value="ECO:0007669"/>
    <property type="project" value="InterPro"/>
</dbReference>
<evidence type="ECO:0000313" key="2">
    <source>
        <dbReference type="Proteomes" id="UP000069272"/>
    </source>
</evidence>
<dbReference type="SMART" id="SM00220">
    <property type="entry name" value="S_TKc"/>
    <property type="match status" value="1"/>
</dbReference>
<dbReference type="GO" id="GO:0005524">
    <property type="term" value="F:ATP binding"/>
    <property type="evidence" value="ECO:0007669"/>
    <property type="project" value="UniProtKB-UniRule"/>
</dbReference>
<dbReference type="VEuPathDB" id="VectorBase:AALB017601"/>
<dbReference type="Gene3D" id="1.10.510.10">
    <property type="entry name" value="Transferase(Phosphotransferase) domain 1"/>
    <property type="match status" value="1"/>
</dbReference>
<accession>A0A182FRP8</accession>
<keyword evidence="2" id="KW-1185">Reference proteome</keyword>
<dbReference type="PROSITE" id="PS50011">
    <property type="entry name" value="PROTEIN_KINASE_DOM"/>
    <property type="match status" value="1"/>
</dbReference>
<dbReference type="PROSITE" id="PS00108">
    <property type="entry name" value="PROTEIN_KINASE_ST"/>
    <property type="match status" value="1"/>
</dbReference>
<dbReference type="InterPro" id="IPR000719">
    <property type="entry name" value="Prot_kinase_dom"/>
</dbReference>
<reference evidence="1" key="2">
    <citation type="submission" date="2022-08" db="UniProtKB">
        <authorList>
            <consortium name="EnsemblMetazoa"/>
        </authorList>
    </citation>
    <scope>IDENTIFICATION</scope>
    <source>
        <strain evidence="1">STECLA/ALBI9_A</strain>
    </source>
</reference>
<dbReference type="AlphaFoldDB" id="A0A182FRP8"/>
<dbReference type="InterPro" id="IPR011009">
    <property type="entry name" value="Kinase-like_dom_sf"/>
</dbReference>
<reference evidence="1 2" key="1">
    <citation type="journal article" date="2017" name="G3 (Bethesda)">
        <title>The Physical Genome Mapping of Anopheles albimanus Corrected Scaffold Misassemblies and Identified Interarm Rearrangements in Genus Anopheles.</title>
        <authorList>
            <person name="Artemov G.N."/>
            <person name="Peery A.N."/>
            <person name="Jiang X."/>
            <person name="Tu Z."/>
            <person name="Stegniy V.N."/>
            <person name="Sharakhova M.V."/>
            <person name="Sharakhov I.V."/>
        </authorList>
    </citation>
    <scope>NUCLEOTIDE SEQUENCE [LARGE SCALE GENOMIC DNA]</scope>
    <source>
        <strain evidence="1 2">ALBI9_A</strain>
    </source>
</reference>
<dbReference type="InterPro" id="IPR008271">
    <property type="entry name" value="Ser/Thr_kinase_AS"/>
</dbReference>
<name>A0A182FRP8_ANOAL</name>
<proteinExistence type="predicted"/>
<protein>
    <submittedName>
        <fullName evidence="1">Uncharacterized protein</fullName>
    </submittedName>
</protein>
<dbReference type="EnsemblMetazoa" id="AALB009224-RA">
    <property type="protein sequence ID" value="AALB009224-PA"/>
    <property type="gene ID" value="AALB009224"/>
</dbReference>
<dbReference type="STRING" id="7167.A0A182FRP8"/>
<dbReference type="Proteomes" id="UP000069272">
    <property type="component" value="Chromosome 2R"/>
</dbReference>
<dbReference type="Gene3D" id="3.30.200.20">
    <property type="entry name" value="Phosphorylase Kinase, domain 1"/>
    <property type="match status" value="1"/>
</dbReference>